<evidence type="ECO:0000256" key="1">
    <source>
        <dbReference type="ARBA" id="ARBA00004236"/>
    </source>
</evidence>
<dbReference type="AlphaFoldDB" id="A0A7J6C911"/>
<dbReference type="PANTHER" id="PTHR16983">
    <property type="entry name" value="UPAR/LY6 DOMAIN-CONTAINING PROTEIN"/>
    <property type="match status" value="1"/>
</dbReference>
<evidence type="ECO:0000256" key="2">
    <source>
        <dbReference type="ARBA" id="ARBA00022475"/>
    </source>
</evidence>
<reference evidence="8 9" key="1">
    <citation type="submission" date="2020-04" db="EMBL/GenBank/DDBJ databases">
        <title>Chromosome-level genome assembly of a cyprinid fish Onychostoma macrolepis by integration of Nanopore Sequencing, Bionano and Hi-C technology.</title>
        <authorList>
            <person name="Wang D."/>
        </authorList>
    </citation>
    <scope>NUCLEOTIDE SEQUENCE [LARGE SCALE GENOMIC DNA]</scope>
    <source>
        <strain evidence="8">SWU-2019</strain>
        <tissue evidence="8">Muscle</tissue>
    </source>
</reference>
<evidence type="ECO:0000256" key="6">
    <source>
        <dbReference type="SAM" id="SignalP"/>
    </source>
</evidence>
<dbReference type="Proteomes" id="UP000579812">
    <property type="component" value="Unassembled WGS sequence"/>
</dbReference>
<evidence type="ECO:0000259" key="7">
    <source>
        <dbReference type="SMART" id="SM00134"/>
    </source>
</evidence>
<feature type="domain" description="UPAR/Ly6" evidence="7">
    <location>
        <begin position="20"/>
        <end position="112"/>
    </location>
</feature>
<dbReference type="Gene3D" id="2.10.60.10">
    <property type="entry name" value="CD59"/>
    <property type="match status" value="1"/>
</dbReference>
<feature type="signal peptide" evidence="6">
    <location>
        <begin position="1"/>
        <end position="19"/>
    </location>
</feature>
<evidence type="ECO:0000256" key="4">
    <source>
        <dbReference type="ARBA" id="ARBA00023136"/>
    </source>
</evidence>
<comment type="caution">
    <text evidence="8">The sequence shown here is derived from an EMBL/GenBank/DDBJ whole genome shotgun (WGS) entry which is preliminary data.</text>
</comment>
<sequence length="127" mass="13427">MATLSSLLFLLLTVHSVNALKCYVCGSATSNEECNKNLQDCQAPLDTCMTTVGTLGSFTAIVKTCSNSKICTSAAATASVDSDGNGVQVTCCNSYLCNYSGAASVTLHRWLLVLPLLLITLLFRPHT</sequence>
<dbReference type="SUPFAM" id="SSF57302">
    <property type="entry name" value="Snake toxin-like"/>
    <property type="match status" value="1"/>
</dbReference>
<dbReference type="InterPro" id="IPR045860">
    <property type="entry name" value="Snake_toxin-like_sf"/>
</dbReference>
<name>A0A7J6C911_9TELE</name>
<keyword evidence="5" id="KW-0325">Glycoprotein</keyword>
<dbReference type="InterPro" id="IPR016054">
    <property type="entry name" value="LY6_UPA_recep-like"/>
</dbReference>
<keyword evidence="3 6" id="KW-0732">Signal</keyword>
<dbReference type="PANTHER" id="PTHR16983:SF10">
    <property type="entry name" value="PROTEIN QUIVER"/>
    <property type="match status" value="1"/>
</dbReference>
<dbReference type="SMART" id="SM00134">
    <property type="entry name" value="LU"/>
    <property type="match status" value="1"/>
</dbReference>
<accession>A0A7J6C911</accession>
<evidence type="ECO:0000313" key="8">
    <source>
        <dbReference type="EMBL" id="KAF4103514.1"/>
    </source>
</evidence>
<dbReference type="InterPro" id="IPR051110">
    <property type="entry name" value="Ly-6/neurotoxin-like_GPI-ap"/>
</dbReference>
<evidence type="ECO:0000313" key="9">
    <source>
        <dbReference type="Proteomes" id="UP000579812"/>
    </source>
</evidence>
<dbReference type="OrthoDB" id="10002433at2759"/>
<dbReference type="EMBL" id="JAAMOB010000016">
    <property type="protein sequence ID" value="KAF4103514.1"/>
    <property type="molecule type" value="Genomic_DNA"/>
</dbReference>
<organism evidence="8 9">
    <name type="scientific">Onychostoma macrolepis</name>
    <dbReference type="NCBI Taxonomy" id="369639"/>
    <lineage>
        <taxon>Eukaryota</taxon>
        <taxon>Metazoa</taxon>
        <taxon>Chordata</taxon>
        <taxon>Craniata</taxon>
        <taxon>Vertebrata</taxon>
        <taxon>Euteleostomi</taxon>
        <taxon>Actinopterygii</taxon>
        <taxon>Neopterygii</taxon>
        <taxon>Teleostei</taxon>
        <taxon>Ostariophysi</taxon>
        <taxon>Cypriniformes</taxon>
        <taxon>Cyprinidae</taxon>
        <taxon>Acrossocheilinae</taxon>
        <taxon>Onychostoma</taxon>
    </lineage>
</organism>
<dbReference type="Pfam" id="PF00087">
    <property type="entry name" value="Toxin_TOLIP"/>
    <property type="match status" value="1"/>
</dbReference>
<keyword evidence="4" id="KW-0472">Membrane</keyword>
<protein>
    <recommendedName>
        <fullName evidence="7">UPAR/Ly6 domain-containing protein</fullName>
    </recommendedName>
</protein>
<comment type="subcellular location">
    <subcellularLocation>
        <location evidence="1">Cell membrane</location>
    </subcellularLocation>
</comment>
<evidence type="ECO:0000256" key="5">
    <source>
        <dbReference type="ARBA" id="ARBA00023180"/>
    </source>
</evidence>
<keyword evidence="9" id="KW-1185">Reference proteome</keyword>
<evidence type="ECO:0000256" key="3">
    <source>
        <dbReference type="ARBA" id="ARBA00022729"/>
    </source>
</evidence>
<dbReference type="InterPro" id="IPR035076">
    <property type="entry name" value="Toxin/TOLIP"/>
</dbReference>
<proteinExistence type="predicted"/>
<gene>
    <name evidence="8" type="ORF">G5714_016397</name>
</gene>
<keyword evidence="2" id="KW-1003">Cell membrane</keyword>
<feature type="chain" id="PRO_5029551509" description="UPAR/Ly6 domain-containing protein" evidence="6">
    <location>
        <begin position="20"/>
        <end position="127"/>
    </location>
</feature>
<dbReference type="GO" id="GO:0005886">
    <property type="term" value="C:plasma membrane"/>
    <property type="evidence" value="ECO:0007669"/>
    <property type="project" value="UniProtKB-SubCell"/>
</dbReference>